<gene>
    <name evidence="2" type="ORF">S03H2_25883</name>
</gene>
<name>X1EW41_9ZZZZ</name>
<protein>
    <submittedName>
        <fullName evidence="2">Uncharacterized protein</fullName>
    </submittedName>
</protein>
<feature type="compositionally biased region" description="Basic and acidic residues" evidence="1">
    <location>
        <begin position="70"/>
        <end position="82"/>
    </location>
</feature>
<sequence length="135" mass="13584">VTAVVGSVVVPDDVTPPAAGRWIRYTGTGPGSGDMTKGVYDTGDTGRVDKAESVDDGGANVSTAAQVKSAVDDSHTQNKDTGLDIGGTNPVTAAEAETGYDHSQVTTGNPHSLDSADVGAATAGHTHGQLHDQNK</sequence>
<proteinExistence type="predicted"/>
<feature type="non-terminal residue" evidence="2">
    <location>
        <position position="1"/>
    </location>
</feature>
<dbReference type="AlphaFoldDB" id="X1EW41"/>
<comment type="caution">
    <text evidence="2">The sequence shown here is derived from an EMBL/GenBank/DDBJ whole genome shotgun (WGS) entry which is preliminary data.</text>
</comment>
<evidence type="ECO:0000313" key="2">
    <source>
        <dbReference type="EMBL" id="GAH36797.1"/>
    </source>
</evidence>
<reference evidence="2" key="1">
    <citation type="journal article" date="2014" name="Front. Microbiol.">
        <title>High frequency of phylogenetically diverse reductive dehalogenase-homologous genes in deep subseafloor sedimentary metagenomes.</title>
        <authorList>
            <person name="Kawai M."/>
            <person name="Futagami T."/>
            <person name="Toyoda A."/>
            <person name="Takaki Y."/>
            <person name="Nishi S."/>
            <person name="Hori S."/>
            <person name="Arai W."/>
            <person name="Tsubouchi T."/>
            <person name="Morono Y."/>
            <person name="Uchiyama I."/>
            <person name="Ito T."/>
            <person name="Fujiyama A."/>
            <person name="Inagaki F."/>
            <person name="Takami H."/>
        </authorList>
    </citation>
    <scope>NUCLEOTIDE SEQUENCE</scope>
    <source>
        <strain evidence="2">Expedition CK06-06</strain>
    </source>
</reference>
<accession>X1EW41</accession>
<feature type="non-terminal residue" evidence="2">
    <location>
        <position position="135"/>
    </location>
</feature>
<evidence type="ECO:0000256" key="1">
    <source>
        <dbReference type="SAM" id="MobiDB-lite"/>
    </source>
</evidence>
<feature type="region of interest" description="Disordered" evidence="1">
    <location>
        <begin position="67"/>
        <end position="135"/>
    </location>
</feature>
<dbReference type="EMBL" id="BARU01014788">
    <property type="protein sequence ID" value="GAH36797.1"/>
    <property type="molecule type" value="Genomic_DNA"/>
</dbReference>
<organism evidence="2">
    <name type="scientific">marine sediment metagenome</name>
    <dbReference type="NCBI Taxonomy" id="412755"/>
    <lineage>
        <taxon>unclassified sequences</taxon>
        <taxon>metagenomes</taxon>
        <taxon>ecological metagenomes</taxon>
    </lineage>
</organism>
<feature type="compositionally biased region" description="Polar residues" evidence="1">
    <location>
        <begin position="101"/>
        <end position="112"/>
    </location>
</feature>